<comment type="caution">
    <text evidence="6">The sequence shown here is derived from an EMBL/GenBank/DDBJ whole genome shotgun (WGS) entry which is preliminary data.</text>
</comment>
<evidence type="ECO:0000313" key="7">
    <source>
        <dbReference type="Proteomes" id="UP001172684"/>
    </source>
</evidence>
<dbReference type="EMBL" id="JAPDRL010000139">
    <property type="protein sequence ID" value="KAJ9656087.1"/>
    <property type="molecule type" value="Genomic_DNA"/>
</dbReference>
<dbReference type="SUPFAM" id="SSF144083">
    <property type="entry name" value="Magnesium transport protein CorA, transmembrane region"/>
    <property type="match status" value="1"/>
</dbReference>
<organism evidence="6 7">
    <name type="scientific">Coniosporium apollinis</name>
    <dbReference type="NCBI Taxonomy" id="61459"/>
    <lineage>
        <taxon>Eukaryota</taxon>
        <taxon>Fungi</taxon>
        <taxon>Dikarya</taxon>
        <taxon>Ascomycota</taxon>
        <taxon>Pezizomycotina</taxon>
        <taxon>Dothideomycetes</taxon>
        <taxon>Dothideomycetes incertae sedis</taxon>
        <taxon>Coniosporium</taxon>
    </lineage>
</organism>
<dbReference type="Pfam" id="PF01544">
    <property type="entry name" value="CorA"/>
    <property type="match status" value="1"/>
</dbReference>
<keyword evidence="2 5" id="KW-0812">Transmembrane</keyword>
<gene>
    <name evidence="6" type="ORF">H2201_008659</name>
</gene>
<sequence length="148" mass="16616">MLDSNAGLQSRLSRTSEYDLGVLPRRIGNQFTAVFNLIAQRDTKATIKLAKDSGKIAEATLKDSSSMKTIAAMTLVFLPATFICSFFSMSFFNWKASPGENITNSLWIYFVVAAPLTAVVIMLWILCTRRSRKKIGNWWLKRRNSGLV</sequence>
<dbReference type="InterPro" id="IPR002523">
    <property type="entry name" value="MgTranspt_CorA/ZnTranspt_ZntB"/>
</dbReference>
<evidence type="ECO:0000256" key="3">
    <source>
        <dbReference type="ARBA" id="ARBA00022989"/>
    </source>
</evidence>
<evidence type="ECO:0000256" key="2">
    <source>
        <dbReference type="ARBA" id="ARBA00022692"/>
    </source>
</evidence>
<protein>
    <submittedName>
        <fullName evidence="6">Uncharacterized protein</fullName>
    </submittedName>
</protein>
<dbReference type="InterPro" id="IPR045863">
    <property type="entry name" value="CorA_TM1_TM2"/>
</dbReference>
<comment type="subcellular location">
    <subcellularLocation>
        <location evidence="1">Membrane</location>
        <topology evidence="1">Multi-pass membrane protein</topology>
    </subcellularLocation>
</comment>
<reference evidence="6" key="1">
    <citation type="submission" date="2022-10" db="EMBL/GenBank/DDBJ databases">
        <title>Culturing micro-colonial fungi from biological soil crusts in the Mojave desert and describing Neophaeococcomyces mojavensis, and introducing the new genera and species Taxawa tesnikishii.</title>
        <authorList>
            <person name="Kurbessoian T."/>
            <person name="Stajich J.E."/>
        </authorList>
    </citation>
    <scope>NUCLEOTIDE SEQUENCE</scope>
    <source>
        <strain evidence="6">TK_1</strain>
    </source>
</reference>
<keyword evidence="4 5" id="KW-0472">Membrane</keyword>
<evidence type="ECO:0000256" key="1">
    <source>
        <dbReference type="ARBA" id="ARBA00004141"/>
    </source>
</evidence>
<feature type="transmembrane region" description="Helical" evidence="5">
    <location>
        <begin position="70"/>
        <end position="94"/>
    </location>
</feature>
<keyword evidence="3 5" id="KW-1133">Transmembrane helix</keyword>
<evidence type="ECO:0000313" key="6">
    <source>
        <dbReference type="EMBL" id="KAJ9656087.1"/>
    </source>
</evidence>
<proteinExistence type="predicted"/>
<accession>A0ABQ9NJ67</accession>
<dbReference type="Proteomes" id="UP001172684">
    <property type="component" value="Unassembled WGS sequence"/>
</dbReference>
<dbReference type="Gene3D" id="1.20.58.340">
    <property type="entry name" value="Magnesium transport protein CorA, transmembrane region"/>
    <property type="match status" value="1"/>
</dbReference>
<evidence type="ECO:0000256" key="5">
    <source>
        <dbReference type="SAM" id="Phobius"/>
    </source>
</evidence>
<evidence type="ECO:0000256" key="4">
    <source>
        <dbReference type="ARBA" id="ARBA00023136"/>
    </source>
</evidence>
<keyword evidence="7" id="KW-1185">Reference proteome</keyword>
<feature type="transmembrane region" description="Helical" evidence="5">
    <location>
        <begin position="106"/>
        <end position="127"/>
    </location>
</feature>
<name>A0ABQ9NJ67_9PEZI</name>